<dbReference type="InterPro" id="IPR044822">
    <property type="entry name" value="Myb_DNA-bind_4"/>
</dbReference>
<dbReference type="AlphaFoldDB" id="E2BSF6"/>
<reference evidence="2 3" key="1">
    <citation type="journal article" date="2010" name="Science">
        <title>Genomic comparison of the ants Camponotus floridanus and Harpegnathos saltator.</title>
        <authorList>
            <person name="Bonasio R."/>
            <person name="Zhang G."/>
            <person name="Ye C."/>
            <person name="Mutti N.S."/>
            <person name="Fang X."/>
            <person name="Qin N."/>
            <person name="Donahue G."/>
            <person name="Yang P."/>
            <person name="Li Q."/>
            <person name="Li C."/>
            <person name="Zhang P."/>
            <person name="Huang Z."/>
            <person name="Berger S.L."/>
            <person name="Reinberg D."/>
            <person name="Wang J."/>
            <person name="Liebig J."/>
        </authorList>
    </citation>
    <scope>NUCLEOTIDE SEQUENCE [LARGE SCALE GENOMIC DNA]</scope>
    <source>
        <strain evidence="2 3">R22 G/1</strain>
    </source>
</reference>
<organism evidence="3">
    <name type="scientific">Harpegnathos saltator</name>
    <name type="common">Jerdon's jumping ant</name>
    <dbReference type="NCBI Taxonomy" id="610380"/>
    <lineage>
        <taxon>Eukaryota</taxon>
        <taxon>Metazoa</taxon>
        <taxon>Ecdysozoa</taxon>
        <taxon>Arthropoda</taxon>
        <taxon>Hexapoda</taxon>
        <taxon>Insecta</taxon>
        <taxon>Pterygota</taxon>
        <taxon>Neoptera</taxon>
        <taxon>Endopterygota</taxon>
        <taxon>Hymenoptera</taxon>
        <taxon>Apocrita</taxon>
        <taxon>Aculeata</taxon>
        <taxon>Formicoidea</taxon>
        <taxon>Formicidae</taxon>
        <taxon>Ponerinae</taxon>
        <taxon>Ponerini</taxon>
        <taxon>Harpegnathos</taxon>
    </lineage>
</organism>
<dbReference type="InterPro" id="IPR044823">
    <property type="entry name" value="ASIL1/2-like"/>
</dbReference>
<evidence type="ECO:0000313" key="3">
    <source>
        <dbReference type="Proteomes" id="UP000008237"/>
    </source>
</evidence>
<dbReference type="Proteomes" id="UP000008237">
    <property type="component" value="Unassembled WGS sequence"/>
</dbReference>
<accession>E2BSF6</accession>
<sequence>DSDGKETFTWPEKAIMLFLELYQEREHEFTGGLKRHNKLWSEIASELRKSNYKVSGVQVQNKMSSLKRTYKKIKDSNAKSGNHNSCWAYYSVMDSLFGEKSWVSPPAVVS</sequence>
<dbReference type="PANTHER" id="PTHR31307:SF4">
    <property type="entry name" value="TRIHELIX TRANSCRIPTION FACTOR ASIL2"/>
    <property type="match status" value="1"/>
</dbReference>
<feature type="non-terminal residue" evidence="2">
    <location>
        <position position="1"/>
    </location>
</feature>
<feature type="non-terminal residue" evidence="2">
    <location>
        <position position="110"/>
    </location>
</feature>
<dbReference type="EMBL" id="GL450229">
    <property type="protein sequence ID" value="EFN81376.1"/>
    <property type="molecule type" value="Genomic_DNA"/>
</dbReference>
<name>E2BSF6_HARSA</name>
<gene>
    <name evidence="2" type="ORF">EAI_15393</name>
</gene>
<dbReference type="PANTHER" id="PTHR31307">
    <property type="entry name" value="TRIHELIX TRANSCRIPTION FACTOR ASIL2"/>
    <property type="match status" value="1"/>
</dbReference>
<proteinExistence type="predicted"/>
<dbReference type="Gene3D" id="1.10.10.60">
    <property type="entry name" value="Homeodomain-like"/>
    <property type="match status" value="1"/>
</dbReference>
<dbReference type="Pfam" id="PF13837">
    <property type="entry name" value="Myb_DNA-bind_4"/>
    <property type="match status" value="1"/>
</dbReference>
<protein>
    <recommendedName>
        <fullName evidence="1">Myb/SANT-like DNA-binding domain-containing protein</fullName>
    </recommendedName>
</protein>
<dbReference type="InParanoid" id="E2BSF6"/>
<evidence type="ECO:0000259" key="1">
    <source>
        <dbReference type="Pfam" id="PF13837"/>
    </source>
</evidence>
<feature type="domain" description="Myb/SANT-like DNA-binding" evidence="1">
    <location>
        <begin position="9"/>
        <end position="96"/>
    </location>
</feature>
<dbReference type="OrthoDB" id="6760380at2759"/>
<dbReference type="OMA" id="RNNTVWA"/>
<evidence type="ECO:0000313" key="2">
    <source>
        <dbReference type="EMBL" id="EFN81376.1"/>
    </source>
</evidence>
<keyword evidence="3" id="KW-1185">Reference proteome</keyword>